<dbReference type="EMBL" id="LUGG01000010">
    <property type="protein sequence ID" value="OBZ71881.1"/>
    <property type="molecule type" value="Genomic_DNA"/>
</dbReference>
<keyword evidence="2" id="KW-1185">Reference proteome</keyword>
<organism evidence="1 2">
    <name type="scientific">Grifola frondosa</name>
    <name type="common">Maitake</name>
    <name type="synonym">Polyporus frondosus</name>
    <dbReference type="NCBI Taxonomy" id="5627"/>
    <lineage>
        <taxon>Eukaryota</taxon>
        <taxon>Fungi</taxon>
        <taxon>Dikarya</taxon>
        <taxon>Basidiomycota</taxon>
        <taxon>Agaricomycotina</taxon>
        <taxon>Agaricomycetes</taxon>
        <taxon>Polyporales</taxon>
        <taxon>Grifolaceae</taxon>
        <taxon>Grifola</taxon>
    </lineage>
</organism>
<comment type="caution">
    <text evidence="1">The sequence shown here is derived from an EMBL/GenBank/DDBJ whole genome shotgun (WGS) entry which is preliminary data.</text>
</comment>
<reference evidence="1 2" key="1">
    <citation type="submission" date="2016-03" db="EMBL/GenBank/DDBJ databases">
        <title>Whole genome sequencing of Grifola frondosa 9006-11.</title>
        <authorList>
            <person name="Min B."/>
            <person name="Park H."/>
            <person name="Kim J.-G."/>
            <person name="Cho H."/>
            <person name="Oh Y.-L."/>
            <person name="Kong W.-S."/>
            <person name="Choi I.-G."/>
        </authorList>
    </citation>
    <scope>NUCLEOTIDE SEQUENCE [LARGE SCALE GENOMIC DNA]</scope>
    <source>
        <strain evidence="1 2">9006-11</strain>
    </source>
</reference>
<dbReference type="Proteomes" id="UP000092993">
    <property type="component" value="Unassembled WGS sequence"/>
</dbReference>
<evidence type="ECO:0000313" key="2">
    <source>
        <dbReference type="Proteomes" id="UP000092993"/>
    </source>
</evidence>
<name>A0A1C7M4P6_GRIFR</name>
<sequence length="94" mass="10652">MGADDNEHRQLKAALKDVSRCLSNVCPTVKEVEYKRLLHYISLPKPLPALNESQMAGILQAWILRLEGVDSLEPKLYILAMSHMLCYKGREDAL</sequence>
<accession>A0A1C7M4P6</accession>
<protein>
    <submittedName>
        <fullName evidence="1">Uncharacterized protein</fullName>
    </submittedName>
</protein>
<gene>
    <name evidence="1" type="ORF">A0H81_08167</name>
</gene>
<dbReference type="AlphaFoldDB" id="A0A1C7M4P6"/>
<evidence type="ECO:0000313" key="1">
    <source>
        <dbReference type="EMBL" id="OBZ71881.1"/>
    </source>
</evidence>
<proteinExistence type="predicted"/>